<dbReference type="EMBL" id="CP091508">
    <property type="protein sequence ID" value="UOO81187.1"/>
    <property type="molecule type" value="Genomic_DNA"/>
</dbReference>
<evidence type="ECO:0000313" key="1">
    <source>
        <dbReference type="EMBL" id="UOO81187.1"/>
    </source>
</evidence>
<gene>
    <name evidence="1" type="ORF">LVJ83_09415</name>
</gene>
<organism evidence="1 2">
    <name type="scientific">Uruburuella testudinis</name>
    <dbReference type="NCBI Taxonomy" id="1282863"/>
    <lineage>
        <taxon>Bacteria</taxon>
        <taxon>Pseudomonadati</taxon>
        <taxon>Pseudomonadota</taxon>
        <taxon>Betaproteobacteria</taxon>
        <taxon>Neisseriales</taxon>
        <taxon>Neisseriaceae</taxon>
        <taxon>Uruburuella</taxon>
    </lineage>
</organism>
<name>A0ABY4DRE4_9NEIS</name>
<accession>A0ABY4DRE4</accession>
<protein>
    <submittedName>
        <fullName evidence="1">DUF1018 domain-containing protein</fullName>
    </submittedName>
</protein>
<keyword evidence="2" id="KW-1185">Reference proteome</keyword>
<dbReference type="Pfam" id="PF06252">
    <property type="entry name" value="GemA"/>
    <property type="match status" value="1"/>
</dbReference>
<sequence>MNLKERRRKLIAKIKIGQKQLGLDDATYRALLLRVAGQDSCTKLGVLGLEKVLAELTAKGFAPAAKGGAVPKRRQSADAMLRKVEALLAELGYHWNYAHAMARGMFKVDRVEWLNDAHLHKLVAALQIHANRKKREAGHG</sequence>
<dbReference type="InterPro" id="IPR009363">
    <property type="entry name" value="Phage_Mu_Gp16"/>
</dbReference>
<evidence type="ECO:0000313" key="2">
    <source>
        <dbReference type="Proteomes" id="UP000829817"/>
    </source>
</evidence>
<proteinExistence type="predicted"/>
<reference evidence="1 2" key="1">
    <citation type="journal article" date="2022" name="Res Sq">
        <title>Evolution of multicellular longitudinally dividing oral cavity symbionts (Neisseriaceae).</title>
        <authorList>
            <person name="Nyongesa S."/>
            <person name="Weber P."/>
            <person name="Bernet E."/>
            <person name="Pullido F."/>
            <person name="Nieckarz M."/>
            <person name="Delaby M."/>
            <person name="Nieves C."/>
            <person name="Viehboeck T."/>
            <person name="Krause N."/>
            <person name="Rivera-Millot A."/>
            <person name="Nakamura A."/>
            <person name="Vischer N."/>
            <person name="VanNieuwenhze M."/>
            <person name="Brun Y."/>
            <person name="Cava F."/>
            <person name="Bulgheresi S."/>
            <person name="Veyrier F."/>
        </authorList>
    </citation>
    <scope>NUCLEOTIDE SEQUENCE [LARGE SCALE GENOMIC DNA]</scope>
    <source>
        <strain evidence="1 2">CCUG 63373m</strain>
    </source>
</reference>
<dbReference type="RefSeq" id="WP_244784251.1">
    <property type="nucleotide sequence ID" value="NZ_CP091508.1"/>
</dbReference>
<dbReference type="Proteomes" id="UP000829817">
    <property type="component" value="Chromosome"/>
</dbReference>